<dbReference type="InterPro" id="IPR052533">
    <property type="entry name" value="WalJ/YycJ-like"/>
</dbReference>
<accession>A0A7C9NZF6</accession>
<comment type="caution">
    <text evidence="2">The sequence shown here is derived from an EMBL/GenBank/DDBJ whole genome shotgun (WGS) entry which is preliminary data.</text>
</comment>
<dbReference type="Gene3D" id="3.60.15.10">
    <property type="entry name" value="Ribonuclease Z/Hydroxyacylglutathione hydrolase-like"/>
    <property type="match status" value="1"/>
</dbReference>
<name>A0A7C9NZF6_9BACT</name>
<evidence type="ECO:0000259" key="1">
    <source>
        <dbReference type="SMART" id="SM00849"/>
    </source>
</evidence>
<dbReference type="InterPro" id="IPR001279">
    <property type="entry name" value="Metallo-B-lactamas"/>
</dbReference>
<reference evidence="2" key="1">
    <citation type="submission" date="2018-08" db="EMBL/GenBank/DDBJ databases">
        <title>Murine metabolic-syndrome-specific gut microbial biobank.</title>
        <authorList>
            <person name="Liu C."/>
        </authorList>
    </citation>
    <scope>NUCLEOTIDE SEQUENCE [LARGE SCALE GENOMIC DNA]</scope>
    <source>
        <strain evidence="2">Z82</strain>
    </source>
</reference>
<keyword evidence="2" id="KW-0378">Hydrolase</keyword>
<protein>
    <submittedName>
        <fullName evidence="2">MBL fold metallo-hydrolase</fullName>
    </submittedName>
</protein>
<dbReference type="PANTHER" id="PTHR47619">
    <property type="entry name" value="METALLO-HYDROLASE YYCJ-RELATED"/>
    <property type="match status" value="1"/>
</dbReference>
<gene>
    <name evidence="2" type="ORF">D1639_05700</name>
</gene>
<dbReference type="GO" id="GO:0016787">
    <property type="term" value="F:hydrolase activity"/>
    <property type="evidence" value="ECO:0007669"/>
    <property type="project" value="UniProtKB-KW"/>
</dbReference>
<dbReference type="PANTHER" id="PTHR47619:SF1">
    <property type="entry name" value="EXODEOXYRIBONUCLEASE WALJ"/>
    <property type="match status" value="1"/>
</dbReference>
<dbReference type="EMBL" id="QWKH01000032">
    <property type="protein sequence ID" value="NBI34530.1"/>
    <property type="molecule type" value="Genomic_DNA"/>
</dbReference>
<dbReference type="SMART" id="SM00849">
    <property type="entry name" value="Lactamase_B"/>
    <property type="match status" value="1"/>
</dbReference>
<feature type="domain" description="Metallo-beta-lactamase" evidence="1">
    <location>
        <begin position="31"/>
        <end position="217"/>
    </location>
</feature>
<proteinExistence type="predicted"/>
<dbReference type="AlphaFoldDB" id="A0A7C9NZF6"/>
<dbReference type="InterPro" id="IPR036866">
    <property type="entry name" value="RibonucZ/Hydroxyglut_hydro"/>
</dbReference>
<dbReference type="SUPFAM" id="SSF56281">
    <property type="entry name" value="Metallo-hydrolase/oxidoreductase"/>
    <property type="match status" value="1"/>
</dbReference>
<evidence type="ECO:0000313" key="2">
    <source>
        <dbReference type="EMBL" id="NBI34530.1"/>
    </source>
</evidence>
<organism evidence="2">
    <name type="scientific">Muribaculaceae bacterium Z82</name>
    <dbReference type="NCBI Taxonomy" id="2304548"/>
    <lineage>
        <taxon>Bacteria</taxon>
        <taxon>Pseudomonadati</taxon>
        <taxon>Bacteroidota</taxon>
        <taxon>Bacteroidia</taxon>
        <taxon>Bacteroidales</taxon>
        <taxon>Muribaculaceae</taxon>
    </lineage>
</organism>
<dbReference type="Pfam" id="PF12706">
    <property type="entry name" value="Lactamase_B_2"/>
    <property type="match status" value="1"/>
</dbReference>
<sequence>MNAHPQSEAESAAPLYPERALRLHVLASGSKGNAAIVENTATGQGILVDCGICKRDFFARCSQAAFDPANLQAILITHDHGDHTKGLGVVCRELVRRAVRTRLFVSTAVRAASKPVAEVLDQGLCEFVALAPSAFDVGDIRIIPFATSHDAAESFGFRFEVPGDAIGYITDTGIVPPTARELLRDVRILALESNHDARMLAEGPYPWPIRQRIASEHGHLSNDQASDELAELLGPRLQTVVAMHISQNNNTYRAPEQALREVVTRASHPAAVLVAYQDRLVTVR</sequence>